<accession>A0A0U1KVI6</accession>
<dbReference type="PANTHER" id="PTHR30419">
    <property type="entry name" value="HTH-TYPE TRANSCRIPTIONAL REGULATOR YBHD"/>
    <property type="match status" value="1"/>
</dbReference>
<dbReference type="GO" id="GO:0005829">
    <property type="term" value="C:cytosol"/>
    <property type="evidence" value="ECO:0007669"/>
    <property type="project" value="TreeGrafter"/>
</dbReference>
<dbReference type="InterPro" id="IPR036388">
    <property type="entry name" value="WH-like_DNA-bd_sf"/>
</dbReference>
<dbReference type="PROSITE" id="PS50931">
    <property type="entry name" value="HTH_LYSR"/>
    <property type="match status" value="1"/>
</dbReference>
<organism evidence="6 7">
    <name type="scientific">Sporomusa ovata</name>
    <dbReference type="NCBI Taxonomy" id="2378"/>
    <lineage>
        <taxon>Bacteria</taxon>
        <taxon>Bacillati</taxon>
        <taxon>Bacillota</taxon>
        <taxon>Negativicutes</taxon>
        <taxon>Selenomonadales</taxon>
        <taxon>Sporomusaceae</taxon>
        <taxon>Sporomusa</taxon>
    </lineage>
</organism>
<reference evidence="7" key="1">
    <citation type="submission" date="2015-03" db="EMBL/GenBank/DDBJ databases">
        <authorList>
            <person name="Nijsse Bart"/>
        </authorList>
    </citation>
    <scope>NUCLEOTIDE SEQUENCE [LARGE SCALE GENOMIC DNA]</scope>
</reference>
<keyword evidence="2" id="KW-0805">Transcription regulation</keyword>
<dbReference type="SUPFAM" id="SSF46785">
    <property type="entry name" value="Winged helix' DNA-binding domain"/>
    <property type="match status" value="1"/>
</dbReference>
<dbReference type="EMBL" id="CTRP01000004">
    <property type="protein sequence ID" value="CQR71391.1"/>
    <property type="molecule type" value="Genomic_DNA"/>
</dbReference>
<evidence type="ECO:0000256" key="2">
    <source>
        <dbReference type="ARBA" id="ARBA00023015"/>
    </source>
</evidence>
<dbReference type="GO" id="GO:0003677">
    <property type="term" value="F:DNA binding"/>
    <property type="evidence" value="ECO:0007669"/>
    <property type="project" value="UniProtKB-KW"/>
</dbReference>
<keyword evidence="4" id="KW-0804">Transcription</keyword>
<evidence type="ECO:0000256" key="4">
    <source>
        <dbReference type="ARBA" id="ARBA00023163"/>
    </source>
</evidence>
<dbReference type="Gene3D" id="3.40.190.10">
    <property type="entry name" value="Periplasmic binding protein-like II"/>
    <property type="match status" value="2"/>
</dbReference>
<keyword evidence="3" id="KW-0238">DNA-binding</keyword>
<comment type="similarity">
    <text evidence="1">Belongs to the LysR transcriptional regulatory family.</text>
</comment>
<proteinExistence type="inferred from homology"/>
<dbReference type="CDD" id="cd05466">
    <property type="entry name" value="PBP2_LTTR_substrate"/>
    <property type="match status" value="1"/>
</dbReference>
<dbReference type="Gene3D" id="1.10.10.10">
    <property type="entry name" value="Winged helix-like DNA-binding domain superfamily/Winged helix DNA-binding domain"/>
    <property type="match status" value="1"/>
</dbReference>
<dbReference type="GO" id="GO:0003700">
    <property type="term" value="F:DNA-binding transcription factor activity"/>
    <property type="evidence" value="ECO:0007669"/>
    <property type="project" value="InterPro"/>
</dbReference>
<evidence type="ECO:0000256" key="3">
    <source>
        <dbReference type="ARBA" id="ARBA00023125"/>
    </source>
</evidence>
<evidence type="ECO:0000259" key="5">
    <source>
        <dbReference type="PROSITE" id="PS50931"/>
    </source>
</evidence>
<gene>
    <name evidence="6" type="ORF">SpAn4DRAFT_3896</name>
</gene>
<protein>
    <submittedName>
        <fullName evidence="6">LysR family transcriptional regulator STM2281</fullName>
    </submittedName>
</protein>
<sequence>MESSRCKAFLASVENGSFSKAAEALNYTPSGVSQLVNAFEADIGFPLLIRDKKGVRPTNDGLRILAAVREFLMQEEYIFQLASEIKGLITGEITIGTYSSIATHLLPGLIKQFQTNFPDITIHIMEGIREEITRWLDNREIDIAFLSYKAPMEYKWISLYDDPMIAVLPPDHPLANQKAYPLEKCQEENFIMPGLGRDVDIIEMLQCNGLTPTIAFSTLENFTALAMIEQGLGMSIMNELITKNWKADIVYLPVDPLQVVSLGIAVHSLQKISPAAKRFVNYCISAFV</sequence>
<dbReference type="InterPro" id="IPR050950">
    <property type="entry name" value="HTH-type_LysR_regulators"/>
</dbReference>
<dbReference type="Pfam" id="PF03466">
    <property type="entry name" value="LysR_substrate"/>
    <property type="match status" value="1"/>
</dbReference>
<dbReference type="RefSeq" id="WP_021166771.1">
    <property type="nucleotide sequence ID" value="NZ_CTRP01000004.1"/>
</dbReference>
<dbReference type="PANTHER" id="PTHR30419:SF24">
    <property type="entry name" value="HTH-TYPE TRANSCRIPTIONAL REGULATOR CZCR"/>
    <property type="match status" value="1"/>
</dbReference>
<dbReference type="Pfam" id="PF00126">
    <property type="entry name" value="HTH_1"/>
    <property type="match status" value="1"/>
</dbReference>
<name>A0A0U1KVI6_9FIRM</name>
<dbReference type="SUPFAM" id="SSF53850">
    <property type="entry name" value="Periplasmic binding protein-like II"/>
    <property type="match status" value="1"/>
</dbReference>
<dbReference type="InterPro" id="IPR000847">
    <property type="entry name" value="LysR_HTH_N"/>
</dbReference>
<evidence type="ECO:0000313" key="6">
    <source>
        <dbReference type="EMBL" id="CQR71391.1"/>
    </source>
</evidence>
<keyword evidence="7" id="KW-1185">Reference proteome</keyword>
<evidence type="ECO:0000256" key="1">
    <source>
        <dbReference type="ARBA" id="ARBA00009437"/>
    </source>
</evidence>
<dbReference type="InterPro" id="IPR005119">
    <property type="entry name" value="LysR_subst-bd"/>
</dbReference>
<dbReference type="AlphaFoldDB" id="A0A0U1KVI6"/>
<dbReference type="InterPro" id="IPR036390">
    <property type="entry name" value="WH_DNA-bd_sf"/>
</dbReference>
<dbReference type="Proteomes" id="UP000049855">
    <property type="component" value="Unassembled WGS sequence"/>
</dbReference>
<feature type="domain" description="HTH lysR-type" evidence="5">
    <location>
        <begin position="1"/>
        <end position="58"/>
    </location>
</feature>
<evidence type="ECO:0000313" key="7">
    <source>
        <dbReference type="Proteomes" id="UP000049855"/>
    </source>
</evidence>